<proteinExistence type="predicted"/>
<dbReference type="AlphaFoldDB" id="A0A2V4MPF1"/>
<dbReference type="OrthoDB" id="7877008at2"/>
<dbReference type="Proteomes" id="UP000248012">
    <property type="component" value="Unassembled WGS sequence"/>
</dbReference>
<accession>A0A2V4MPF1</accession>
<evidence type="ECO:0000313" key="1">
    <source>
        <dbReference type="EMBL" id="PYC48595.1"/>
    </source>
</evidence>
<keyword evidence="2" id="KW-1185">Reference proteome</keyword>
<dbReference type="EMBL" id="QFVT01000003">
    <property type="protein sequence ID" value="PYC48595.1"/>
    <property type="molecule type" value="Genomic_DNA"/>
</dbReference>
<gene>
    <name evidence="1" type="ORF">DI396_06430</name>
</gene>
<protein>
    <submittedName>
        <fullName evidence="1">Uncharacterized protein</fullName>
    </submittedName>
</protein>
<comment type="caution">
    <text evidence="1">The sequence shown here is derived from an EMBL/GenBank/DDBJ whole genome shotgun (WGS) entry which is preliminary data.</text>
</comment>
<name>A0A2V4MPF1_9RHOB</name>
<reference evidence="1 2" key="1">
    <citation type="submission" date="2018-05" db="EMBL/GenBank/DDBJ databases">
        <title>Oceanovita maritima gen. nov., sp. nov., a marine bacterium in the family Rhodobacteraceae isolated from surface seawater of Lundu port Xiamen, China.</title>
        <authorList>
            <person name="Hetharua B.H."/>
            <person name="Min D."/>
            <person name="Liao H."/>
            <person name="Tian Y."/>
        </authorList>
    </citation>
    <scope>NUCLEOTIDE SEQUENCE [LARGE SCALE GENOMIC DNA]</scope>
    <source>
        <strain evidence="1 2">FSX-11</strain>
    </source>
</reference>
<evidence type="ECO:0000313" key="2">
    <source>
        <dbReference type="Proteomes" id="UP000248012"/>
    </source>
</evidence>
<sequence length="506" mass="57418">MRGMVEILDIVDAKSLEAWLVGRPDDWAWQIARRAALRIVPAWWASCIDPQGDYDAAFLLPVLNVALIGSPATRVNFGAEYFDRVANAALRVDKLAEENKVSDVKLTSAAKAISATIFSDASLMGVEHFSKIVDHAVVAIKLFYADDTHVSDRVHWRVVQNDCHILVNEGELPQFPLFFDVDAFVERWTTLKSLMPVWQDNTHESHRTPPKEDWSFWVRWCDDLIAGKPISADLVMAIISELTDEDWQAGSRRVNARIAAIESRFAAAASYNSERLERDAQDGLVRTVVETTLPADGLVMARDRMRDAVEWLRGLPVSGNMCLADILADELSEVDSYLHRYADVPLRLYEVCLDTKLAIEARQREGEVPEHDSRVARFLRQLDRSSSDIWAEDEQVARTLRQRSSIKFNRMNEAEKERLVQVTHMARGESKPDLSEELAEDLANARDDKLDEKIRDDSRYRLGSRLLRFRQLNRDEVVKAADDVSKLGKGAGAAWGLADFILRWFV</sequence>
<organism evidence="1 2">
    <name type="scientific">Litorivita pollutaquae</name>
    <dbReference type="NCBI Taxonomy" id="2200892"/>
    <lineage>
        <taxon>Bacteria</taxon>
        <taxon>Pseudomonadati</taxon>
        <taxon>Pseudomonadota</taxon>
        <taxon>Alphaproteobacteria</taxon>
        <taxon>Rhodobacterales</taxon>
        <taxon>Paracoccaceae</taxon>
        <taxon>Litorivita</taxon>
    </lineage>
</organism>